<dbReference type="PROSITE" id="PS50930">
    <property type="entry name" value="HTH_LYTTR"/>
    <property type="match status" value="1"/>
</dbReference>
<dbReference type="PROSITE" id="PS50110">
    <property type="entry name" value="RESPONSE_REGULATORY"/>
    <property type="match status" value="1"/>
</dbReference>
<gene>
    <name evidence="4" type="ORF">SAMN05444008_10596</name>
</gene>
<dbReference type="InterPro" id="IPR007492">
    <property type="entry name" value="LytTR_DNA-bd_dom"/>
</dbReference>
<reference evidence="4 5" key="1">
    <citation type="submission" date="2016-11" db="EMBL/GenBank/DDBJ databases">
        <authorList>
            <person name="Jaros S."/>
            <person name="Januszkiewicz K."/>
            <person name="Wedrychowicz H."/>
        </authorList>
    </citation>
    <scope>NUCLEOTIDE SEQUENCE [LARGE SCALE GENOMIC DNA]</scope>
    <source>
        <strain evidence="4 5">DSM 26897</strain>
    </source>
</reference>
<dbReference type="PANTHER" id="PTHR37299:SF1">
    <property type="entry name" value="STAGE 0 SPORULATION PROTEIN A HOMOLOG"/>
    <property type="match status" value="1"/>
</dbReference>
<dbReference type="AlphaFoldDB" id="A0A1M4Z5I0"/>
<evidence type="ECO:0000313" key="5">
    <source>
        <dbReference type="Proteomes" id="UP000184368"/>
    </source>
</evidence>
<evidence type="ECO:0000256" key="1">
    <source>
        <dbReference type="PROSITE-ProRule" id="PRU00169"/>
    </source>
</evidence>
<dbReference type="SMART" id="SM00448">
    <property type="entry name" value="REC"/>
    <property type="match status" value="1"/>
</dbReference>
<dbReference type="SUPFAM" id="SSF52172">
    <property type="entry name" value="CheY-like"/>
    <property type="match status" value="1"/>
</dbReference>
<dbReference type="EMBL" id="FQUO01000005">
    <property type="protein sequence ID" value="SHF13291.1"/>
    <property type="molecule type" value="Genomic_DNA"/>
</dbReference>
<dbReference type="PANTHER" id="PTHR37299">
    <property type="entry name" value="TRANSCRIPTIONAL REGULATOR-RELATED"/>
    <property type="match status" value="1"/>
</dbReference>
<keyword evidence="5" id="KW-1185">Reference proteome</keyword>
<protein>
    <submittedName>
        <fullName evidence="4">Two component transcriptional regulator, LytTR family</fullName>
    </submittedName>
</protein>
<feature type="domain" description="HTH LytTR-type" evidence="3">
    <location>
        <begin position="144"/>
        <end position="247"/>
    </location>
</feature>
<dbReference type="Proteomes" id="UP000184368">
    <property type="component" value="Unassembled WGS sequence"/>
</dbReference>
<feature type="modified residue" description="4-aspartylphosphate" evidence="1">
    <location>
        <position position="54"/>
    </location>
</feature>
<dbReference type="InterPro" id="IPR011006">
    <property type="entry name" value="CheY-like_superfamily"/>
</dbReference>
<keyword evidence="1" id="KW-0597">Phosphoprotein</keyword>
<dbReference type="Gene3D" id="2.40.50.1020">
    <property type="entry name" value="LytTr DNA-binding domain"/>
    <property type="match status" value="1"/>
</dbReference>
<name>A0A1M4Z5I0_9BACT</name>
<sequence length="252" mass="28695">MRVLIVDDEAANRDNLQELLKQHCPDVTVIAECDSVATGVLIIGKYDPQLVLLDIRMQDGTGFDLLQKLPEVNFEVVFITAYDQYGIQAIKYAALDYLLKPIDIGELQKAILKAKSKIAEKQNNDRLVYLLDYLNKSKELPARIALPLFTETLYVDVNEIVRCEAQNTYTHFFLSSGEKVLVSQTLKEYEMLLGPRGFLRTHQSHLVNIAFVRSWLKEDGGLLLLKDKTRVPVSKLNREKVKGVLRRHLGLL</sequence>
<accession>A0A1M4Z5I0</accession>
<organism evidence="4 5">
    <name type="scientific">Cnuella takakiae</name>
    <dbReference type="NCBI Taxonomy" id="1302690"/>
    <lineage>
        <taxon>Bacteria</taxon>
        <taxon>Pseudomonadati</taxon>
        <taxon>Bacteroidota</taxon>
        <taxon>Chitinophagia</taxon>
        <taxon>Chitinophagales</taxon>
        <taxon>Chitinophagaceae</taxon>
        <taxon>Cnuella</taxon>
    </lineage>
</organism>
<dbReference type="Pfam" id="PF04397">
    <property type="entry name" value="LytTR"/>
    <property type="match status" value="1"/>
</dbReference>
<dbReference type="GO" id="GO:0003677">
    <property type="term" value="F:DNA binding"/>
    <property type="evidence" value="ECO:0007669"/>
    <property type="project" value="InterPro"/>
</dbReference>
<dbReference type="GO" id="GO:0000156">
    <property type="term" value="F:phosphorelay response regulator activity"/>
    <property type="evidence" value="ECO:0007669"/>
    <property type="project" value="InterPro"/>
</dbReference>
<dbReference type="InterPro" id="IPR001789">
    <property type="entry name" value="Sig_transdc_resp-reg_receiver"/>
</dbReference>
<dbReference type="Pfam" id="PF00072">
    <property type="entry name" value="Response_reg"/>
    <property type="match status" value="1"/>
</dbReference>
<feature type="domain" description="Response regulatory" evidence="2">
    <location>
        <begin position="2"/>
        <end position="115"/>
    </location>
</feature>
<evidence type="ECO:0000259" key="2">
    <source>
        <dbReference type="PROSITE" id="PS50110"/>
    </source>
</evidence>
<dbReference type="InterPro" id="IPR046947">
    <property type="entry name" value="LytR-like"/>
</dbReference>
<evidence type="ECO:0000259" key="3">
    <source>
        <dbReference type="PROSITE" id="PS50930"/>
    </source>
</evidence>
<evidence type="ECO:0000313" key="4">
    <source>
        <dbReference type="EMBL" id="SHF13291.1"/>
    </source>
</evidence>
<dbReference type="SMART" id="SM00850">
    <property type="entry name" value="LytTR"/>
    <property type="match status" value="1"/>
</dbReference>
<proteinExistence type="predicted"/>
<dbReference type="RefSeq" id="WP_073041772.1">
    <property type="nucleotide sequence ID" value="NZ_FQUO01000005.1"/>
</dbReference>
<dbReference type="Gene3D" id="3.40.50.2300">
    <property type="match status" value="1"/>
</dbReference>